<dbReference type="PANTHER" id="PTHR43284">
    <property type="entry name" value="ASPARAGINE SYNTHETASE (GLUTAMINE-HYDROLYZING)"/>
    <property type="match status" value="1"/>
</dbReference>
<dbReference type="Gene3D" id="3.60.20.10">
    <property type="entry name" value="Glutamine Phosphoribosylpyrophosphate, subunit 1, domain 1"/>
    <property type="match status" value="1"/>
</dbReference>
<evidence type="ECO:0000313" key="3">
    <source>
        <dbReference type="EMBL" id="MFD1513744.1"/>
    </source>
</evidence>
<evidence type="ECO:0000256" key="1">
    <source>
        <dbReference type="SAM" id="MobiDB-lite"/>
    </source>
</evidence>
<dbReference type="InterPro" id="IPR001962">
    <property type="entry name" value="Asn_synthase"/>
</dbReference>
<dbReference type="InterPro" id="IPR014729">
    <property type="entry name" value="Rossmann-like_a/b/a_fold"/>
</dbReference>
<dbReference type="InterPro" id="IPR029055">
    <property type="entry name" value="Ntn_hydrolases_N"/>
</dbReference>
<proteinExistence type="predicted"/>
<dbReference type="SUPFAM" id="SSF56235">
    <property type="entry name" value="N-terminal nucleophile aminohydrolases (Ntn hydrolases)"/>
    <property type="match status" value="1"/>
</dbReference>
<dbReference type="AlphaFoldDB" id="A0ABD6AVU3"/>
<feature type="compositionally biased region" description="Basic and acidic residues" evidence="1">
    <location>
        <begin position="558"/>
        <end position="567"/>
    </location>
</feature>
<dbReference type="PANTHER" id="PTHR43284:SF1">
    <property type="entry name" value="ASPARAGINE SYNTHETASE"/>
    <property type="match status" value="1"/>
</dbReference>
<accession>A0ABD6AVU3</accession>
<dbReference type="Pfam" id="PF00733">
    <property type="entry name" value="Asn_synthase"/>
    <property type="match status" value="1"/>
</dbReference>
<name>A0ABD6AVU3_9EURY</name>
<gene>
    <name evidence="3" type="ORF">ACFSBT_10695</name>
</gene>
<sequence length="608" mass="66635">MNPHVHLQRPDDWTRGAGTAVRGTAFVDGERYDADALHDRFSAVDTREAFRAAVEELEGFFAVVRVVEGTVFAATDHVRSIPLFYAPGADLVSDSARALRTRLADPAVDTVAEAEYLSTTYVTGGETLYRDIRQLRAGELLAFETSAGGTRPTAPAVTERHWTYAPSTTGAEPEATPTDRLVALDDALVEAFERCLAVADGRPIAVPLSGGYDSRLVATMLVRLGAEDVRTFTYGRADSSDVRVARDVAAALDLPWRHVEYTADDWYDWFNGPDRESYYERADDFDAIPNLSALPAVEELLADGWLPADSVVVPGQTVAEIGGHLPDRLLDGSATAADLVESVLDRHYCQFECDERLDRTFRLRVWQSVADVCDTSDRTSAYAAWEWQERQAKFLCGDGRIYEHAGLDWWFPLWDPTVAAAWGAIPAAGRAEKRRYTELVETLYADVAEVDASAAARTQATDSRVTVATRRLRSAVADSPLAGVARPLYRRFRGRTASREDGPLAHFGMLSAAQFDRLYAADRSHHAFRALEATGRVSFDPAHEDGWPGDVLTVEGLEATRPDRPDLPNEADDAETTEAAYDPPTVTGQGDGPHPTRLGGWAAEPSDD</sequence>
<keyword evidence="4" id="KW-1185">Reference proteome</keyword>
<evidence type="ECO:0000259" key="2">
    <source>
        <dbReference type="Pfam" id="PF00733"/>
    </source>
</evidence>
<feature type="domain" description="Asparagine synthetase" evidence="2">
    <location>
        <begin position="184"/>
        <end position="268"/>
    </location>
</feature>
<comment type="caution">
    <text evidence="3">The sequence shown here is derived from an EMBL/GenBank/DDBJ whole genome shotgun (WGS) entry which is preliminary data.</text>
</comment>
<dbReference type="EMBL" id="JBHUDC010000005">
    <property type="protein sequence ID" value="MFD1513744.1"/>
    <property type="molecule type" value="Genomic_DNA"/>
</dbReference>
<reference evidence="3 4" key="1">
    <citation type="journal article" date="2019" name="Int. J. Syst. Evol. Microbiol.">
        <title>The Global Catalogue of Microorganisms (GCM) 10K type strain sequencing project: providing services to taxonomists for standard genome sequencing and annotation.</title>
        <authorList>
            <consortium name="The Broad Institute Genomics Platform"/>
            <consortium name="The Broad Institute Genome Sequencing Center for Infectious Disease"/>
            <person name="Wu L."/>
            <person name="Ma J."/>
        </authorList>
    </citation>
    <scope>NUCLEOTIDE SEQUENCE [LARGE SCALE GENOMIC DNA]</scope>
    <source>
        <strain evidence="3 4">CGMCC 1.12563</strain>
    </source>
</reference>
<dbReference type="RefSeq" id="WP_250873713.1">
    <property type="nucleotide sequence ID" value="NZ_JALXFV010000005.1"/>
</dbReference>
<evidence type="ECO:0000313" key="4">
    <source>
        <dbReference type="Proteomes" id="UP001597187"/>
    </source>
</evidence>
<organism evidence="3 4">
    <name type="scientific">Halomarina rubra</name>
    <dbReference type="NCBI Taxonomy" id="2071873"/>
    <lineage>
        <taxon>Archaea</taxon>
        <taxon>Methanobacteriati</taxon>
        <taxon>Methanobacteriota</taxon>
        <taxon>Stenosarchaea group</taxon>
        <taxon>Halobacteria</taxon>
        <taxon>Halobacteriales</taxon>
        <taxon>Natronomonadaceae</taxon>
        <taxon>Halomarina</taxon>
    </lineage>
</organism>
<dbReference type="SUPFAM" id="SSF52402">
    <property type="entry name" value="Adenine nucleotide alpha hydrolases-like"/>
    <property type="match status" value="1"/>
</dbReference>
<dbReference type="InterPro" id="IPR051786">
    <property type="entry name" value="ASN_synthetase/amidase"/>
</dbReference>
<dbReference type="Proteomes" id="UP001597187">
    <property type="component" value="Unassembled WGS sequence"/>
</dbReference>
<dbReference type="Gene3D" id="3.40.50.620">
    <property type="entry name" value="HUPs"/>
    <property type="match status" value="1"/>
</dbReference>
<feature type="region of interest" description="Disordered" evidence="1">
    <location>
        <begin position="558"/>
        <end position="608"/>
    </location>
</feature>
<protein>
    <submittedName>
        <fullName evidence="3">Asparagine synthase-related protein</fullName>
    </submittedName>
</protein>